<dbReference type="OrthoDB" id="131953at2157"/>
<dbReference type="AlphaFoldDB" id="A0A062V1I3"/>
<evidence type="ECO:0000313" key="2">
    <source>
        <dbReference type="Proteomes" id="UP000027153"/>
    </source>
</evidence>
<comment type="caution">
    <text evidence="1">The sequence shown here is derived from an EMBL/GenBank/DDBJ whole genome shotgun (WGS) entry which is preliminary data.</text>
</comment>
<sequence length="348" mass="40557">MVVRKNISLENSHLKKLEPLTKKHNDNLSAAIRDAIDVTEAALHRYGTIEKAISSITADKRELTAREKSIESGKNVMLSSPIFIWMIKWTKGIPLDKEILDELLDPLQIKTISDLDKHINEISNESGWDCKISIFSMDNINPATATVAVSGDNEYYRDFLAQLVVMFLVYNKGLDIDVVHRRASTIRIDLKVREKGTYPLVAREHFGYLKEAMDEFMSKQDFWKSFFEIYRSVNYNMVSLYKDHYEDLLACNSLLDIRIFESLSKRHILNIPHQDFLVMLKRTHESLRIIDRIEIFDDSISIYHNYKNEKAIKKIRDYYLLLLKANGHEYEAKYSTSLIVLNHVCCRD</sequence>
<dbReference type="Proteomes" id="UP000027153">
    <property type="component" value="Unassembled WGS sequence"/>
</dbReference>
<evidence type="ECO:0000313" key="1">
    <source>
        <dbReference type="EMBL" id="KCZ70473.1"/>
    </source>
</evidence>
<reference evidence="1 2" key="1">
    <citation type="journal article" date="2013" name="Nature">
        <title>Anaerobic oxidation of methane coupled to nitrate reduction in a novel archaeal lineage.</title>
        <authorList>
            <person name="Haroon M.F."/>
            <person name="Hu S."/>
            <person name="Shi Y."/>
            <person name="Imelfort M."/>
            <person name="Keller J."/>
            <person name="Hugenholtz P."/>
            <person name="Yuan Z."/>
            <person name="Tyson G.W."/>
        </authorList>
    </citation>
    <scope>NUCLEOTIDE SEQUENCE [LARGE SCALE GENOMIC DNA]</scope>
    <source>
        <strain evidence="1 2">ANME-2d</strain>
    </source>
</reference>
<name>A0A062V1I3_9EURY</name>
<dbReference type="PATRIC" id="fig|1392998.3.peg.3380"/>
<gene>
    <name evidence="1" type="ORF">ANME2D_03388</name>
</gene>
<organism evidence="1 2">
    <name type="scientific">Candidatus Methanoperedens nitratireducens</name>
    <dbReference type="NCBI Taxonomy" id="1392998"/>
    <lineage>
        <taxon>Archaea</taxon>
        <taxon>Methanobacteriati</taxon>
        <taxon>Methanobacteriota</taxon>
        <taxon>Stenosarchaea group</taxon>
        <taxon>Methanomicrobia</taxon>
        <taxon>Methanosarcinales</taxon>
        <taxon>ANME-2 cluster</taxon>
        <taxon>Candidatus Methanoperedentaceae</taxon>
        <taxon>Candidatus Methanoperedens</taxon>
    </lineage>
</organism>
<accession>A0A062V1I3</accession>
<dbReference type="RefSeq" id="WP_048094001.1">
    <property type="nucleotide sequence ID" value="NZ_JMIY01000008.1"/>
</dbReference>
<proteinExistence type="predicted"/>
<dbReference type="EMBL" id="JMIY01000008">
    <property type="protein sequence ID" value="KCZ70473.1"/>
    <property type="molecule type" value="Genomic_DNA"/>
</dbReference>
<keyword evidence="2" id="KW-1185">Reference proteome</keyword>
<protein>
    <submittedName>
        <fullName evidence="1">Uncharacterized protein</fullName>
    </submittedName>
</protein>